<gene>
    <name evidence="1" type="ORF">HPB50_021720</name>
</gene>
<name>A0ACB7TB54_HYAAI</name>
<protein>
    <submittedName>
        <fullName evidence="1">Uncharacterized protein</fullName>
    </submittedName>
</protein>
<proteinExistence type="predicted"/>
<evidence type="ECO:0000313" key="1">
    <source>
        <dbReference type="EMBL" id="KAH6943481.1"/>
    </source>
</evidence>
<keyword evidence="2" id="KW-1185">Reference proteome</keyword>
<dbReference type="Proteomes" id="UP000821845">
    <property type="component" value="Chromosome 10"/>
</dbReference>
<sequence>MQKLGKDGPRVVYEGAVAESIAEAVHLAGGVMSTQDLSDHVNSVEPLEVEPASTTYRGDLAVHTTPLPTQGAVLLQALNILDRVGLKGLCQAPGQLEHVVIEAIRHSMGDGLRYIGDPATGGSLKEMLSPQRAHDCANLMNLHQ</sequence>
<accession>A0ACB7TB54</accession>
<comment type="caution">
    <text evidence="1">The sequence shown here is derived from an EMBL/GenBank/DDBJ whole genome shotgun (WGS) entry which is preliminary data.</text>
</comment>
<reference evidence="1" key="1">
    <citation type="submission" date="2020-05" db="EMBL/GenBank/DDBJ databases">
        <title>Large-scale comparative analyses of tick genomes elucidate their genetic diversity and vector capacities.</title>
        <authorList>
            <person name="Jia N."/>
            <person name="Wang J."/>
            <person name="Shi W."/>
            <person name="Du L."/>
            <person name="Sun Y."/>
            <person name="Zhan W."/>
            <person name="Jiang J."/>
            <person name="Wang Q."/>
            <person name="Zhang B."/>
            <person name="Ji P."/>
            <person name="Sakyi L.B."/>
            <person name="Cui X."/>
            <person name="Yuan T."/>
            <person name="Jiang B."/>
            <person name="Yang W."/>
            <person name="Lam T.T.-Y."/>
            <person name="Chang Q."/>
            <person name="Ding S."/>
            <person name="Wang X."/>
            <person name="Zhu J."/>
            <person name="Ruan X."/>
            <person name="Zhao L."/>
            <person name="Wei J."/>
            <person name="Que T."/>
            <person name="Du C."/>
            <person name="Cheng J."/>
            <person name="Dai P."/>
            <person name="Han X."/>
            <person name="Huang E."/>
            <person name="Gao Y."/>
            <person name="Liu J."/>
            <person name="Shao H."/>
            <person name="Ye R."/>
            <person name="Li L."/>
            <person name="Wei W."/>
            <person name="Wang X."/>
            <person name="Wang C."/>
            <person name="Yang T."/>
            <person name="Huo Q."/>
            <person name="Li W."/>
            <person name="Guo W."/>
            <person name="Chen H."/>
            <person name="Zhou L."/>
            <person name="Ni X."/>
            <person name="Tian J."/>
            <person name="Zhou Y."/>
            <person name="Sheng Y."/>
            <person name="Liu T."/>
            <person name="Pan Y."/>
            <person name="Xia L."/>
            <person name="Li J."/>
            <person name="Zhao F."/>
            <person name="Cao W."/>
        </authorList>
    </citation>
    <scope>NUCLEOTIDE SEQUENCE</scope>
    <source>
        <strain evidence="1">Hyas-2018</strain>
    </source>
</reference>
<organism evidence="1 2">
    <name type="scientific">Hyalomma asiaticum</name>
    <name type="common">Tick</name>
    <dbReference type="NCBI Taxonomy" id="266040"/>
    <lineage>
        <taxon>Eukaryota</taxon>
        <taxon>Metazoa</taxon>
        <taxon>Ecdysozoa</taxon>
        <taxon>Arthropoda</taxon>
        <taxon>Chelicerata</taxon>
        <taxon>Arachnida</taxon>
        <taxon>Acari</taxon>
        <taxon>Parasitiformes</taxon>
        <taxon>Ixodida</taxon>
        <taxon>Ixodoidea</taxon>
        <taxon>Ixodidae</taxon>
        <taxon>Hyalomminae</taxon>
        <taxon>Hyalomma</taxon>
    </lineage>
</organism>
<dbReference type="EMBL" id="CM023490">
    <property type="protein sequence ID" value="KAH6943481.1"/>
    <property type="molecule type" value="Genomic_DNA"/>
</dbReference>
<evidence type="ECO:0000313" key="2">
    <source>
        <dbReference type="Proteomes" id="UP000821845"/>
    </source>
</evidence>